<evidence type="ECO:0000313" key="8">
    <source>
        <dbReference type="Proteomes" id="UP000188268"/>
    </source>
</evidence>
<dbReference type="STRING" id="210143.A0A1R3KAN5"/>
<comment type="caution">
    <text evidence="7">The sequence shown here is derived from an EMBL/GenBank/DDBJ whole genome shotgun (WGS) entry which is preliminary data.</text>
</comment>
<keyword evidence="2" id="KW-0479">Metal-binding</keyword>
<protein>
    <submittedName>
        <fullName evidence="7">Nucleic acid-binding protein</fullName>
    </submittedName>
</protein>
<keyword evidence="4" id="KW-0862">Zinc</keyword>
<keyword evidence="5" id="KW-0238">DNA-binding</keyword>
<dbReference type="Pfam" id="PF08646">
    <property type="entry name" value="Rep_fac-A_C"/>
    <property type="match status" value="1"/>
</dbReference>
<evidence type="ECO:0000256" key="1">
    <source>
        <dbReference type="ARBA" id="ARBA00005690"/>
    </source>
</evidence>
<organism evidence="7 8">
    <name type="scientific">Corchorus capsularis</name>
    <name type="common">Jute</name>
    <dbReference type="NCBI Taxonomy" id="210143"/>
    <lineage>
        <taxon>Eukaryota</taxon>
        <taxon>Viridiplantae</taxon>
        <taxon>Streptophyta</taxon>
        <taxon>Embryophyta</taxon>
        <taxon>Tracheophyta</taxon>
        <taxon>Spermatophyta</taxon>
        <taxon>Magnoliopsida</taxon>
        <taxon>eudicotyledons</taxon>
        <taxon>Gunneridae</taxon>
        <taxon>Pentapetalae</taxon>
        <taxon>rosids</taxon>
        <taxon>malvids</taxon>
        <taxon>Malvales</taxon>
        <taxon>Malvaceae</taxon>
        <taxon>Grewioideae</taxon>
        <taxon>Apeibeae</taxon>
        <taxon>Corchorus</taxon>
    </lineage>
</organism>
<dbReference type="InterPro" id="IPR013955">
    <property type="entry name" value="Rep_factor-A_C"/>
</dbReference>
<feature type="domain" description="Replication factor A C-terminal" evidence="6">
    <location>
        <begin position="91"/>
        <end position="189"/>
    </location>
</feature>
<dbReference type="CDD" id="cd04476">
    <property type="entry name" value="RPA1_DBD_C"/>
    <property type="match status" value="1"/>
</dbReference>
<gene>
    <name evidence="7" type="ORF">CCACVL1_02186</name>
</gene>
<dbReference type="SUPFAM" id="SSF50249">
    <property type="entry name" value="Nucleic acid-binding proteins"/>
    <property type="match status" value="1"/>
</dbReference>
<dbReference type="AlphaFoldDB" id="A0A1R3KAN5"/>
<evidence type="ECO:0000313" key="7">
    <source>
        <dbReference type="EMBL" id="OMP04152.1"/>
    </source>
</evidence>
<dbReference type="InterPro" id="IPR012340">
    <property type="entry name" value="NA-bd_OB-fold"/>
</dbReference>
<dbReference type="PANTHER" id="PTHR47165:SF4">
    <property type="entry name" value="OS03G0429900 PROTEIN"/>
    <property type="match status" value="1"/>
</dbReference>
<proteinExistence type="inferred from homology"/>
<evidence type="ECO:0000256" key="2">
    <source>
        <dbReference type="ARBA" id="ARBA00022723"/>
    </source>
</evidence>
<dbReference type="EMBL" id="AWWV01005787">
    <property type="protein sequence ID" value="OMP04152.1"/>
    <property type="molecule type" value="Genomic_DNA"/>
</dbReference>
<evidence type="ECO:0000256" key="5">
    <source>
        <dbReference type="ARBA" id="ARBA00023125"/>
    </source>
</evidence>
<evidence type="ECO:0000256" key="4">
    <source>
        <dbReference type="ARBA" id="ARBA00022833"/>
    </source>
</evidence>
<dbReference type="GO" id="GO:0003677">
    <property type="term" value="F:DNA binding"/>
    <property type="evidence" value="ECO:0007669"/>
    <property type="project" value="UniProtKB-KW"/>
</dbReference>
<reference evidence="7 8" key="1">
    <citation type="submission" date="2013-09" db="EMBL/GenBank/DDBJ databases">
        <title>Corchorus capsularis genome sequencing.</title>
        <authorList>
            <person name="Alam M."/>
            <person name="Haque M.S."/>
            <person name="Islam M.S."/>
            <person name="Emdad E.M."/>
            <person name="Islam M.M."/>
            <person name="Ahmed B."/>
            <person name="Halim A."/>
            <person name="Hossen Q.M.M."/>
            <person name="Hossain M.Z."/>
            <person name="Ahmed R."/>
            <person name="Khan M.M."/>
            <person name="Islam R."/>
            <person name="Rashid M.M."/>
            <person name="Khan S.A."/>
            <person name="Rahman M.S."/>
            <person name="Alam M."/>
        </authorList>
    </citation>
    <scope>NUCLEOTIDE SEQUENCE [LARGE SCALE GENOMIC DNA]</scope>
    <source>
        <strain evidence="8">cv. CVL-1</strain>
        <tissue evidence="7">Whole seedling</tissue>
    </source>
</reference>
<dbReference type="Proteomes" id="UP000188268">
    <property type="component" value="Unassembled WGS sequence"/>
</dbReference>
<evidence type="ECO:0000256" key="3">
    <source>
        <dbReference type="ARBA" id="ARBA00022771"/>
    </source>
</evidence>
<dbReference type="PANTHER" id="PTHR47165">
    <property type="entry name" value="OS03G0429900 PROTEIN"/>
    <property type="match status" value="1"/>
</dbReference>
<dbReference type="Gramene" id="OMP04152">
    <property type="protein sequence ID" value="OMP04152"/>
    <property type="gene ID" value="CCACVL1_02186"/>
</dbReference>
<dbReference type="Gene3D" id="2.40.50.140">
    <property type="entry name" value="Nucleic acid-binding proteins"/>
    <property type="match status" value="2"/>
</dbReference>
<dbReference type="InterPro" id="IPR047192">
    <property type="entry name" value="Euk_RPA1_DBD_C"/>
</dbReference>
<dbReference type="OrthoDB" id="2789670at2759"/>
<keyword evidence="3" id="KW-0863">Zinc-finger</keyword>
<comment type="similarity">
    <text evidence="1">Belongs to the replication factor A protein 1 family.</text>
</comment>
<dbReference type="GO" id="GO:0008270">
    <property type="term" value="F:zinc ion binding"/>
    <property type="evidence" value="ECO:0007669"/>
    <property type="project" value="UniProtKB-KW"/>
</dbReference>
<accession>A0A1R3KAN5</accession>
<name>A0A1R3KAN5_COCAP</name>
<evidence type="ECO:0000259" key="6">
    <source>
        <dbReference type="Pfam" id="PF08646"/>
    </source>
</evidence>
<keyword evidence="8" id="KW-1185">Reference proteome</keyword>
<sequence length="296" mass="33184">MGGSSNQINEEELNSKNNPKVLIVTSTYIKKYKDVNNLSSTSAVQIYINLDIPEVSAIVKSFPGGYSKIEIYGTPRQQVTGDAEGKVFMYKITILKVYTTFGWYYLACECNKKMSEVNEKQFCTACSVNVSNLIPRYKLSVDGFDHIGSASFVLFHAEAKELLKQDVRTLYDIFFRNIYNVDTGSTKLTVNNVYKFNPKLESQKLLRQKTLLSIHPMPNIKIEDVDSISKTTTFEIGYSSEEVVQTSLAAMIQCFDWKVDGANGTVDMKQGPGLTLPRAHSLVCTPVPRLSPFPSF</sequence>